<gene>
    <name evidence="7" type="primary">hpnH</name>
    <name evidence="7" type="ORF">IHV25_03315</name>
</gene>
<keyword evidence="8" id="KW-1185">Reference proteome</keyword>
<dbReference type="InterPro" id="IPR007197">
    <property type="entry name" value="rSAM"/>
</dbReference>
<accession>A0A8J6YI58</accession>
<dbReference type="EMBL" id="JACZHT010000002">
    <property type="protein sequence ID" value="MBE1236681.1"/>
    <property type="molecule type" value="Genomic_DNA"/>
</dbReference>
<keyword evidence="5" id="KW-0411">Iron-sulfur</keyword>
<dbReference type="InterPro" id="IPR022563">
    <property type="entry name" value="DUF3463"/>
</dbReference>
<keyword evidence="4" id="KW-0408">Iron</keyword>
<dbReference type="GO" id="GO:0051536">
    <property type="term" value="F:iron-sulfur cluster binding"/>
    <property type="evidence" value="ECO:0007669"/>
    <property type="project" value="UniProtKB-KW"/>
</dbReference>
<reference evidence="7" key="1">
    <citation type="submission" date="2020-10" db="EMBL/GenBank/DDBJ databases">
        <title>Genome sequence of the unusual species of purple photosynthetic bacteria, Phaeovibrio sulfidiphilus DSM 23193, type strain.</title>
        <authorList>
            <person name="Kyndt J.A."/>
            <person name="Meyer T.E."/>
        </authorList>
    </citation>
    <scope>NUCLEOTIDE SEQUENCE</scope>
    <source>
        <strain evidence="7">DSM 23193</strain>
    </source>
</reference>
<dbReference type="Pfam" id="PF04055">
    <property type="entry name" value="Radical_SAM"/>
    <property type="match status" value="1"/>
</dbReference>
<dbReference type="RefSeq" id="WP_192533671.1">
    <property type="nucleotide sequence ID" value="NZ_JACZHT010000002.1"/>
</dbReference>
<evidence type="ECO:0000256" key="2">
    <source>
        <dbReference type="ARBA" id="ARBA00022691"/>
    </source>
</evidence>
<dbReference type="InterPro" id="IPR013785">
    <property type="entry name" value="Aldolase_TIM"/>
</dbReference>
<evidence type="ECO:0000256" key="1">
    <source>
        <dbReference type="ARBA" id="ARBA00001966"/>
    </source>
</evidence>
<organism evidence="7 8">
    <name type="scientific">Phaeovibrio sulfidiphilus</name>
    <dbReference type="NCBI Taxonomy" id="1220600"/>
    <lineage>
        <taxon>Bacteria</taxon>
        <taxon>Pseudomonadati</taxon>
        <taxon>Pseudomonadota</taxon>
        <taxon>Alphaproteobacteria</taxon>
        <taxon>Rhodospirillales</taxon>
        <taxon>Rhodospirillaceae</taxon>
        <taxon>Phaeovibrio</taxon>
    </lineage>
</organism>
<dbReference type="SFLD" id="SFLDG01067">
    <property type="entry name" value="SPASM/twitch_domain_containing"/>
    <property type="match status" value="1"/>
</dbReference>
<evidence type="ECO:0000256" key="5">
    <source>
        <dbReference type="ARBA" id="ARBA00023014"/>
    </source>
</evidence>
<dbReference type="PROSITE" id="PS51918">
    <property type="entry name" value="RADICAL_SAM"/>
    <property type="match status" value="1"/>
</dbReference>
<dbReference type="Gene3D" id="3.20.20.70">
    <property type="entry name" value="Aldolase class I"/>
    <property type="match status" value="1"/>
</dbReference>
<dbReference type="SFLD" id="SFLDS00029">
    <property type="entry name" value="Radical_SAM"/>
    <property type="match status" value="1"/>
</dbReference>
<keyword evidence="3" id="KW-0479">Metal-binding</keyword>
<dbReference type="Proteomes" id="UP000631034">
    <property type="component" value="Unassembled WGS sequence"/>
</dbReference>
<dbReference type="Pfam" id="PF11946">
    <property type="entry name" value="DUF3463"/>
    <property type="match status" value="1"/>
</dbReference>
<dbReference type="InterPro" id="IPR050377">
    <property type="entry name" value="Radical_SAM_PqqE_MftC-like"/>
</dbReference>
<proteinExistence type="predicted"/>
<keyword evidence="2" id="KW-0949">S-adenosyl-L-methionine</keyword>
<dbReference type="CDD" id="cd01335">
    <property type="entry name" value="Radical_SAM"/>
    <property type="match status" value="1"/>
</dbReference>
<dbReference type="InterPro" id="IPR017833">
    <property type="entry name" value="Hopanoid_synth-assoc_rSAM_HpnH"/>
</dbReference>
<dbReference type="GO" id="GO:0016740">
    <property type="term" value="F:transferase activity"/>
    <property type="evidence" value="ECO:0007669"/>
    <property type="project" value="UniProtKB-KW"/>
</dbReference>
<dbReference type="PANTHER" id="PTHR11228:SF22">
    <property type="entry name" value="PEPTIDE BIOSYNTHESIS PROTEIN YYDG-RELATED"/>
    <property type="match status" value="1"/>
</dbReference>
<evidence type="ECO:0000259" key="6">
    <source>
        <dbReference type="PROSITE" id="PS51918"/>
    </source>
</evidence>
<dbReference type="SFLD" id="SFLDF00397">
    <property type="entry name" value="adenosyl-hopene_transferase"/>
    <property type="match status" value="1"/>
</dbReference>
<dbReference type="InterPro" id="IPR058240">
    <property type="entry name" value="rSAM_sf"/>
</dbReference>
<name>A0A8J6YI58_9PROT</name>
<comment type="cofactor">
    <cofactor evidence="1">
        <name>[4Fe-4S] cluster</name>
        <dbReference type="ChEBI" id="CHEBI:49883"/>
    </cofactor>
</comment>
<dbReference type="SUPFAM" id="SSF102114">
    <property type="entry name" value="Radical SAM enzymes"/>
    <property type="match status" value="1"/>
</dbReference>
<dbReference type="PANTHER" id="PTHR11228">
    <property type="entry name" value="RADICAL SAM DOMAIN PROTEIN"/>
    <property type="match status" value="1"/>
</dbReference>
<feature type="domain" description="Radical SAM core" evidence="6">
    <location>
        <begin position="21"/>
        <end position="237"/>
    </location>
</feature>
<dbReference type="GO" id="GO:0046872">
    <property type="term" value="F:metal ion binding"/>
    <property type="evidence" value="ECO:0007669"/>
    <property type="project" value="UniProtKB-KW"/>
</dbReference>
<sequence length="353" mass="39860">MSVPLIQQARIGAYLLKQKFRGNRRYPLVLMLEPLFQCNLACAGCGKIDYADDILKKRLSVDECLDAARECGAPIVSIAGGEPLIHKDIVAIVKGLMAQKRFVYLCTNALLLERRLDDFEPSPYLTFSVHLDGDREHHDRAVCREGVFDIATRAMREARKRGFRVTCNTTLFEGHAVEETAAFVDFACNDLGVEGVTVAPGFAYEKAPLQDVFLGRERTKSLFRDLFRRRQKSWRFNQSSLYLDFLAGNQTYQCTPWGNPTRNIFGWQRPCYLLNEGTAPSFRALMEETDWDRYGTGRYEKCANCMMHCGFEATAVADTIAHPLKALRVAIRGPVTEGPMAPEVSFEHQRPAA</sequence>
<keyword evidence="7" id="KW-0808">Transferase</keyword>
<evidence type="ECO:0000256" key="4">
    <source>
        <dbReference type="ARBA" id="ARBA00023004"/>
    </source>
</evidence>
<evidence type="ECO:0000313" key="7">
    <source>
        <dbReference type="EMBL" id="MBE1236681.1"/>
    </source>
</evidence>
<protein>
    <submittedName>
        <fullName evidence="7">Adenosyl-hopene transferase HpnH</fullName>
    </submittedName>
</protein>
<dbReference type="AlphaFoldDB" id="A0A8J6YI58"/>
<evidence type="ECO:0000256" key="3">
    <source>
        <dbReference type="ARBA" id="ARBA00022723"/>
    </source>
</evidence>
<evidence type="ECO:0000313" key="8">
    <source>
        <dbReference type="Proteomes" id="UP000631034"/>
    </source>
</evidence>
<dbReference type="NCBIfam" id="TIGR03470">
    <property type="entry name" value="HpnH"/>
    <property type="match status" value="1"/>
</dbReference>
<comment type="caution">
    <text evidence="7">The sequence shown here is derived from an EMBL/GenBank/DDBJ whole genome shotgun (WGS) entry which is preliminary data.</text>
</comment>